<keyword evidence="5" id="KW-0460">Magnesium</keyword>
<comment type="similarity">
    <text evidence="9">Belongs to the IspH family.</text>
</comment>
<accession>A0A4Q1KJE8</accession>
<dbReference type="Gene3D" id="1.10.600.10">
    <property type="entry name" value="Farnesyl Diphosphate Synthase"/>
    <property type="match status" value="1"/>
</dbReference>
<feature type="binding site" evidence="9">
    <location>
        <position position="274"/>
    </location>
    <ligand>
        <name>dimethylallyl diphosphate</name>
        <dbReference type="ChEBI" id="CHEBI:57623"/>
    </ligand>
</feature>
<dbReference type="SFLD" id="SFLDS00005">
    <property type="entry name" value="Isoprenoid_Synthase_Type_I"/>
    <property type="match status" value="1"/>
</dbReference>
<comment type="cofactor">
    <cofactor evidence="9">
        <name>[4Fe-4S] cluster</name>
        <dbReference type="ChEBI" id="CHEBI:49883"/>
    </cofactor>
    <text evidence="9">Binds 1 [4Fe-4S] cluster per subunit.</text>
</comment>
<dbReference type="Gene3D" id="3.40.1010.20">
    <property type="entry name" value="4-hydroxy-3-methylbut-2-enyl diphosphate reductase, catalytic domain"/>
    <property type="match status" value="2"/>
</dbReference>
<dbReference type="GO" id="GO:0051539">
    <property type="term" value="F:4 iron, 4 sulfur cluster binding"/>
    <property type="evidence" value="ECO:0007669"/>
    <property type="project" value="UniProtKB-UniRule"/>
</dbReference>
<evidence type="ECO:0000313" key="11">
    <source>
        <dbReference type="Proteomes" id="UP000290958"/>
    </source>
</evidence>
<evidence type="ECO:0000256" key="8">
    <source>
        <dbReference type="ARBA" id="ARBA00023229"/>
    </source>
</evidence>
<comment type="function">
    <text evidence="9">Catalyzes the conversion of 1-hydroxy-2-methyl-2-(E)-butenyl 4-diphosphate (HMBPP) into a mixture of isopentenyl diphosphate (IPP) and dimethylallyl diphosphate (DMAPP). Acts in the terminal step of the DOXP/MEP pathway for isoprenoid precursor biosynthesis.</text>
</comment>
<feature type="binding site" evidence="9">
    <location>
        <position position="130"/>
    </location>
    <ligand>
        <name>dimethylallyl diphosphate</name>
        <dbReference type="ChEBI" id="CHEBI:57623"/>
    </ligand>
</feature>
<dbReference type="GO" id="GO:0016114">
    <property type="term" value="P:terpenoid biosynthetic process"/>
    <property type="evidence" value="ECO:0007669"/>
    <property type="project" value="UniProtKB-UniRule"/>
</dbReference>
<evidence type="ECO:0000256" key="4">
    <source>
        <dbReference type="ARBA" id="ARBA00022723"/>
    </source>
</evidence>
<keyword evidence="9 10" id="KW-0560">Oxidoreductase</keyword>
<name>A0A4Q1KJE8_9SPHN</name>
<comment type="caution">
    <text evidence="10">The sequence shown here is derived from an EMBL/GenBank/DDBJ whole genome shotgun (WGS) entry which is preliminary data.</text>
</comment>
<dbReference type="AlphaFoldDB" id="A0A4Q1KJE8"/>
<feature type="binding site" evidence="9">
    <location>
        <position position="47"/>
    </location>
    <ligand>
        <name>(2E)-4-hydroxy-3-methylbut-2-enyl diphosphate</name>
        <dbReference type="ChEBI" id="CHEBI:128753"/>
    </ligand>
</feature>
<feature type="binding site" evidence="9">
    <location>
        <position position="274"/>
    </location>
    <ligand>
        <name>(2E)-4-hydroxy-3-methylbut-2-enyl diphosphate</name>
        <dbReference type="ChEBI" id="CHEBI:128753"/>
    </ligand>
</feature>
<dbReference type="CDD" id="cd13944">
    <property type="entry name" value="lytB_ispH"/>
    <property type="match status" value="1"/>
</dbReference>
<feature type="binding site" evidence="9">
    <location>
        <position position="230"/>
    </location>
    <ligand>
        <name>dimethylallyl diphosphate</name>
        <dbReference type="ChEBI" id="CHEBI:57623"/>
    </ligand>
</feature>
<feature type="binding site" evidence="9">
    <location>
        <position position="80"/>
    </location>
    <ligand>
        <name>dimethylallyl diphosphate</name>
        <dbReference type="ChEBI" id="CHEBI:57623"/>
    </ligand>
</feature>
<feature type="binding site" evidence="9">
    <location>
        <position position="229"/>
    </location>
    <ligand>
        <name>dimethylallyl diphosphate</name>
        <dbReference type="ChEBI" id="CHEBI:57623"/>
    </ligand>
</feature>
<dbReference type="PROSITE" id="PS00444">
    <property type="entry name" value="POLYPRENYL_SYNTHASE_2"/>
    <property type="match status" value="1"/>
</dbReference>
<evidence type="ECO:0000256" key="9">
    <source>
        <dbReference type="HAMAP-Rule" id="MF_00191"/>
    </source>
</evidence>
<dbReference type="Proteomes" id="UP000290958">
    <property type="component" value="Unassembled WGS sequence"/>
</dbReference>
<keyword evidence="8 9" id="KW-0414">Isoprene biosynthesis</keyword>
<keyword evidence="6 9" id="KW-0408">Iron</keyword>
<feature type="binding site" evidence="9">
    <location>
        <position position="229"/>
    </location>
    <ligand>
        <name>(2E)-4-hydroxy-3-methylbut-2-enyl diphosphate</name>
        <dbReference type="ChEBI" id="CHEBI:128753"/>
    </ligand>
</feature>
<feature type="active site" description="Proton donor" evidence="9">
    <location>
        <position position="132"/>
    </location>
</feature>
<dbReference type="UniPathway" id="UPA00059">
    <property type="reaction ID" value="UER00105"/>
</dbReference>
<comment type="pathway">
    <text evidence="9">Isoprenoid biosynthesis; dimethylallyl diphosphate biosynthesis; dimethylallyl diphosphate from (2E)-4-hydroxy-3-methylbutenyl diphosphate: step 1/1.</text>
</comment>
<comment type="similarity">
    <text evidence="2">Belongs to the FPP/GGPP synthase family.</text>
</comment>
<dbReference type="GO" id="GO:0046872">
    <property type="term" value="F:metal ion binding"/>
    <property type="evidence" value="ECO:0007669"/>
    <property type="project" value="UniProtKB-KW"/>
</dbReference>
<evidence type="ECO:0000256" key="1">
    <source>
        <dbReference type="ARBA" id="ARBA00001946"/>
    </source>
</evidence>
<feature type="binding site" evidence="9">
    <location>
        <position position="201"/>
    </location>
    <ligand>
        <name>[4Fe-4S] cluster</name>
        <dbReference type="ChEBI" id="CHEBI:49883"/>
    </ligand>
</feature>
<evidence type="ECO:0000313" key="10">
    <source>
        <dbReference type="EMBL" id="RXR29797.1"/>
    </source>
</evidence>
<feature type="binding site" evidence="9">
    <location>
        <position position="230"/>
    </location>
    <ligand>
        <name>isopentenyl diphosphate</name>
        <dbReference type="ChEBI" id="CHEBI:128769"/>
    </ligand>
</feature>
<feature type="binding site" evidence="9">
    <location>
        <position position="47"/>
    </location>
    <ligand>
        <name>dimethylallyl diphosphate</name>
        <dbReference type="ChEBI" id="CHEBI:57623"/>
    </ligand>
</feature>
<dbReference type="InterPro" id="IPR003451">
    <property type="entry name" value="LytB/IspH"/>
</dbReference>
<feature type="binding site" evidence="9">
    <location>
        <position position="274"/>
    </location>
    <ligand>
        <name>isopentenyl diphosphate</name>
        <dbReference type="ChEBI" id="CHEBI:128769"/>
    </ligand>
</feature>
<keyword evidence="7 9" id="KW-0411">Iron-sulfur</keyword>
<protein>
    <recommendedName>
        <fullName evidence="9">4-hydroxy-3-methylbut-2-enyl diphosphate reductase</fullName>
        <shortName evidence="9">HMBPP reductase</shortName>
        <ecNumber evidence="9">1.17.7.4</ecNumber>
    </recommendedName>
</protein>
<dbReference type="EC" id="1.17.7.4" evidence="9"/>
<dbReference type="PANTHER" id="PTHR30426">
    <property type="entry name" value="4-HYDROXY-3-METHYLBUT-2-ENYL DIPHOSPHATE REDUCTASE"/>
    <property type="match status" value="1"/>
</dbReference>
<gene>
    <name evidence="9 10" type="primary">ispH</name>
    <name evidence="10" type="ORF">EQG66_04405</name>
</gene>
<feature type="binding site" evidence="9">
    <location>
        <position position="231"/>
    </location>
    <ligand>
        <name>(2E)-4-hydroxy-3-methylbut-2-enyl diphosphate</name>
        <dbReference type="ChEBI" id="CHEBI:128753"/>
    </ligand>
</feature>
<dbReference type="GO" id="GO:0004659">
    <property type="term" value="F:prenyltransferase activity"/>
    <property type="evidence" value="ECO:0007669"/>
    <property type="project" value="InterPro"/>
</dbReference>
<dbReference type="SFLD" id="SFLDG01017">
    <property type="entry name" value="Polyprenyl_Transferase_Like"/>
    <property type="match status" value="1"/>
</dbReference>
<dbReference type="InterPro" id="IPR033749">
    <property type="entry name" value="Polyprenyl_synt_CS"/>
</dbReference>
<dbReference type="Pfam" id="PF02401">
    <property type="entry name" value="LYTB"/>
    <property type="match status" value="1"/>
</dbReference>
<feature type="binding site" evidence="9">
    <location>
        <position position="171"/>
    </location>
    <ligand>
        <name>(2E)-4-hydroxy-3-methylbut-2-enyl diphosphate</name>
        <dbReference type="ChEBI" id="CHEBI:128753"/>
    </ligand>
</feature>
<evidence type="ECO:0000256" key="5">
    <source>
        <dbReference type="ARBA" id="ARBA00022842"/>
    </source>
</evidence>
<feature type="binding site" evidence="9">
    <location>
        <position position="80"/>
    </location>
    <ligand>
        <name>isopentenyl diphosphate</name>
        <dbReference type="ChEBI" id="CHEBI:128769"/>
    </ligand>
</feature>
<dbReference type="EMBL" id="SBKP01000003">
    <property type="protein sequence ID" value="RXR29797.1"/>
    <property type="molecule type" value="Genomic_DNA"/>
</dbReference>
<dbReference type="GO" id="GO:0051745">
    <property type="term" value="F:4-hydroxy-3-methylbut-2-enyl diphosphate reductase activity"/>
    <property type="evidence" value="ECO:0007669"/>
    <property type="project" value="UniProtKB-UniRule"/>
</dbReference>
<comment type="cofactor">
    <cofactor evidence="1">
        <name>Mg(2+)</name>
        <dbReference type="ChEBI" id="CHEBI:18420"/>
    </cofactor>
</comment>
<dbReference type="InterPro" id="IPR008949">
    <property type="entry name" value="Isoprenoid_synthase_dom_sf"/>
</dbReference>
<evidence type="ECO:0000256" key="2">
    <source>
        <dbReference type="ARBA" id="ARBA00006706"/>
    </source>
</evidence>
<comment type="catalytic activity">
    <reaction evidence="9">
        <text>isopentenyl diphosphate + 2 oxidized [2Fe-2S]-[ferredoxin] + H2O = (2E)-4-hydroxy-3-methylbut-2-enyl diphosphate + 2 reduced [2Fe-2S]-[ferredoxin] + 2 H(+)</text>
        <dbReference type="Rhea" id="RHEA:24488"/>
        <dbReference type="Rhea" id="RHEA-COMP:10000"/>
        <dbReference type="Rhea" id="RHEA-COMP:10001"/>
        <dbReference type="ChEBI" id="CHEBI:15377"/>
        <dbReference type="ChEBI" id="CHEBI:15378"/>
        <dbReference type="ChEBI" id="CHEBI:33737"/>
        <dbReference type="ChEBI" id="CHEBI:33738"/>
        <dbReference type="ChEBI" id="CHEBI:128753"/>
        <dbReference type="ChEBI" id="CHEBI:128769"/>
        <dbReference type="EC" id="1.17.7.4"/>
    </reaction>
</comment>
<feature type="binding site" evidence="9">
    <location>
        <position position="229"/>
    </location>
    <ligand>
        <name>isopentenyl diphosphate</name>
        <dbReference type="ChEBI" id="CHEBI:128769"/>
    </ligand>
</feature>
<proteinExistence type="inferred from homology"/>
<comment type="pathway">
    <text evidence="9">Isoprenoid biosynthesis; isopentenyl diphosphate biosynthesis via DXP pathway; isopentenyl diphosphate from 1-deoxy-D-xylulose 5-phosphate: step 6/6.</text>
</comment>
<feature type="binding site" evidence="9">
    <location>
        <position position="47"/>
    </location>
    <ligand>
        <name>isopentenyl diphosphate</name>
        <dbReference type="ChEBI" id="CHEBI:128769"/>
    </ligand>
</feature>
<dbReference type="UniPathway" id="UPA00056">
    <property type="reaction ID" value="UER00097"/>
</dbReference>
<evidence type="ECO:0000256" key="3">
    <source>
        <dbReference type="ARBA" id="ARBA00022485"/>
    </source>
</evidence>
<dbReference type="Pfam" id="PF00348">
    <property type="entry name" value="polyprenyl_synt"/>
    <property type="match status" value="1"/>
</dbReference>
<feature type="binding site" evidence="9">
    <location>
        <position position="130"/>
    </location>
    <ligand>
        <name>isopentenyl diphosphate</name>
        <dbReference type="ChEBI" id="CHEBI:128769"/>
    </ligand>
</feature>
<dbReference type="PROSITE" id="PS00723">
    <property type="entry name" value="POLYPRENYL_SYNTHASE_1"/>
    <property type="match status" value="1"/>
</dbReference>
<comment type="catalytic activity">
    <reaction evidence="9">
        <text>dimethylallyl diphosphate + 2 oxidized [2Fe-2S]-[ferredoxin] + H2O = (2E)-4-hydroxy-3-methylbut-2-enyl diphosphate + 2 reduced [2Fe-2S]-[ferredoxin] + 2 H(+)</text>
        <dbReference type="Rhea" id="RHEA:24825"/>
        <dbReference type="Rhea" id="RHEA-COMP:10000"/>
        <dbReference type="Rhea" id="RHEA-COMP:10001"/>
        <dbReference type="ChEBI" id="CHEBI:15377"/>
        <dbReference type="ChEBI" id="CHEBI:15378"/>
        <dbReference type="ChEBI" id="CHEBI:33737"/>
        <dbReference type="ChEBI" id="CHEBI:33738"/>
        <dbReference type="ChEBI" id="CHEBI:57623"/>
        <dbReference type="ChEBI" id="CHEBI:128753"/>
        <dbReference type="EC" id="1.17.7.4"/>
    </reaction>
</comment>
<feature type="binding site" evidence="9">
    <location>
        <position position="102"/>
    </location>
    <ligand>
        <name>[4Fe-4S] cluster</name>
        <dbReference type="ChEBI" id="CHEBI:49883"/>
    </ligand>
</feature>
<feature type="binding site" evidence="9">
    <location>
        <position position="80"/>
    </location>
    <ligand>
        <name>(2E)-4-hydroxy-3-methylbut-2-enyl diphosphate</name>
        <dbReference type="ChEBI" id="CHEBI:128753"/>
    </ligand>
</feature>
<feature type="binding site" evidence="9">
    <location>
        <position position="231"/>
    </location>
    <ligand>
        <name>dimethylallyl diphosphate</name>
        <dbReference type="ChEBI" id="CHEBI:57623"/>
    </ligand>
</feature>
<dbReference type="SUPFAM" id="SSF48576">
    <property type="entry name" value="Terpenoid synthases"/>
    <property type="match status" value="1"/>
</dbReference>
<reference evidence="11" key="1">
    <citation type="submission" date="2019-01" db="EMBL/GenBank/DDBJ databases">
        <title>Cytophagaceae bacterium strain CAR-16.</title>
        <authorList>
            <person name="Chen W.-M."/>
        </authorList>
    </citation>
    <scope>NUCLEOTIDE SEQUENCE [LARGE SCALE GENOMIC DNA]</scope>
    <source>
        <strain evidence="11">CHR27</strain>
    </source>
</reference>
<dbReference type="InterPro" id="IPR000092">
    <property type="entry name" value="Polyprenyl_synt"/>
</dbReference>
<feature type="binding site" evidence="9">
    <location>
        <position position="130"/>
    </location>
    <ligand>
        <name>(2E)-4-hydroxy-3-methylbut-2-enyl diphosphate</name>
        <dbReference type="ChEBI" id="CHEBI:128753"/>
    </ligand>
</feature>
<dbReference type="HAMAP" id="MF_00191">
    <property type="entry name" value="IspH"/>
    <property type="match status" value="1"/>
</dbReference>
<organism evidence="10 11">
    <name type="scientific">Sphingobium fluviale</name>
    <dbReference type="NCBI Taxonomy" id="2506423"/>
    <lineage>
        <taxon>Bacteria</taxon>
        <taxon>Pseudomonadati</taxon>
        <taxon>Pseudomonadota</taxon>
        <taxon>Alphaproteobacteria</taxon>
        <taxon>Sphingomonadales</taxon>
        <taxon>Sphingomonadaceae</taxon>
        <taxon>Sphingobium</taxon>
    </lineage>
</organism>
<dbReference type="NCBIfam" id="TIGR00216">
    <property type="entry name" value="ispH_lytB"/>
    <property type="match status" value="1"/>
</dbReference>
<dbReference type="GO" id="GO:0019288">
    <property type="term" value="P:isopentenyl diphosphate biosynthetic process, methylerythritol 4-phosphate pathway"/>
    <property type="evidence" value="ECO:0007669"/>
    <property type="project" value="UniProtKB-UniRule"/>
</dbReference>
<keyword evidence="11" id="KW-1185">Reference proteome</keyword>
<dbReference type="FunFam" id="1.10.600.10:FF:000001">
    <property type="entry name" value="Geranylgeranyl diphosphate synthase"/>
    <property type="match status" value="1"/>
</dbReference>
<dbReference type="GO" id="GO:0050992">
    <property type="term" value="P:dimethylallyl diphosphate biosynthetic process"/>
    <property type="evidence" value="ECO:0007669"/>
    <property type="project" value="UniProtKB-UniRule"/>
</dbReference>
<sequence>MDTQAERRVLLANPRGFCAGVERAIDAVERALEQHGAPVYVRRAIVHNQEVVNRLEGLGAVFVQEVDSIPPGAMTILSAHGSARAVKHAALNRNLRVVDAICPLVAKVHAEVEGWYRAGRHVLLIGHQGHPEIVGTLGQLPAGAISVIAHPSDLDMLDLAPNTAIAYAVQTTFAVNDAEAIIAAIKARFPDLAAPRASDICYATTNRQKAITAIAMQADLVLVVGDTMSSNARRLVEVAQAAGCPQAYLVTNATDIPHEAITHARIIGLTAAASTPEPAVRGICDALMQQGFALEETEGAPERVRFRPVSLEPLHSPALSGTLEDRLSRLRTDLDVALNEAIGQDGGRNRRLAEAMRYAVTGAGKRFRALLVAAVADLVGGSYAHALRIGAAIECVHAQSLVHDDLPCMDDDDMRRGRPTLHRKFDEATAVLAGDALLALAFEILADEATHPNGALRARLVLSLARAVGQDGLAGGQMMDLYPPSRPTPQDVFECQSRKTAALIRFAVEAGSMLGTCSAHEQENLLRFAENLGLVFQIRDDILDSIGDAAIVGKALQKDAAGGRKNAAMLLGLDGAAHQVSTLEDACHEALDAFGPKAMPLRDLARFAVNRMH</sequence>
<evidence type="ECO:0000256" key="6">
    <source>
        <dbReference type="ARBA" id="ARBA00023004"/>
    </source>
</evidence>
<dbReference type="PANTHER" id="PTHR30426:SF0">
    <property type="entry name" value="4-HYDROXY-3-METHYLBUT-2-ENYL DIPHOSPHATE REDUCTASE"/>
    <property type="match status" value="1"/>
</dbReference>
<dbReference type="Gene3D" id="3.40.50.11270">
    <property type="match status" value="1"/>
</dbReference>
<feature type="binding site" evidence="9">
    <location>
        <position position="231"/>
    </location>
    <ligand>
        <name>isopentenyl diphosphate</name>
        <dbReference type="ChEBI" id="CHEBI:128769"/>
    </ligand>
</feature>
<feature type="binding site" evidence="9">
    <location>
        <position position="18"/>
    </location>
    <ligand>
        <name>[4Fe-4S] cluster</name>
        <dbReference type="ChEBI" id="CHEBI:49883"/>
    </ligand>
</feature>
<keyword evidence="4 9" id="KW-0479">Metal-binding</keyword>
<dbReference type="OrthoDB" id="9804068at2"/>
<dbReference type="RefSeq" id="WP_129403336.1">
    <property type="nucleotide sequence ID" value="NZ_SBKP01000003.1"/>
</dbReference>
<evidence type="ECO:0000256" key="7">
    <source>
        <dbReference type="ARBA" id="ARBA00023014"/>
    </source>
</evidence>
<keyword evidence="3 9" id="KW-0004">4Fe-4S</keyword>
<feature type="binding site" evidence="9">
    <location>
        <position position="230"/>
    </location>
    <ligand>
        <name>(2E)-4-hydroxy-3-methylbut-2-enyl diphosphate</name>
        <dbReference type="ChEBI" id="CHEBI:128753"/>
    </ligand>
</feature>